<keyword evidence="3" id="KW-0391">Immunity</keyword>
<name>A0A8I6RKC7_CIMLE</name>
<feature type="domain" description="N-acetylmuramoyl-L-alanine amidase" evidence="5">
    <location>
        <begin position="182"/>
        <end position="317"/>
    </location>
</feature>
<feature type="transmembrane region" description="Helical" evidence="4">
    <location>
        <begin position="123"/>
        <end position="148"/>
    </location>
</feature>
<dbReference type="AlphaFoldDB" id="A0A8I6RKC7"/>
<dbReference type="InterPro" id="IPR015510">
    <property type="entry name" value="PGRP"/>
</dbReference>
<organism evidence="7 8">
    <name type="scientific">Cimex lectularius</name>
    <name type="common">Bed bug</name>
    <name type="synonym">Acanthia lectularia</name>
    <dbReference type="NCBI Taxonomy" id="79782"/>
    <lineage>
        <taxon>Eukaryota</taxon>
        <taxon>Metazoa</taxon>
        <taxon>Ecdysozoa</taxon>
        <taxon>Arthropoda</taxon>
        <taxon>Hexapoda</taxon>
        <taxon>Insecta</taxon>
        <taxon>Pterygota</taxon>
        <taxon>Neoptera</taxon>
        <taxon>Paraneoptera</taxon>
        <taxon>Hemiptera</taxon>
        <taxon>Heteroptera</taxon>
        <taxon>Panheteroptera</taxon>
        <taxon>Cimicomorpha</taxon>
        <taxon>Cimicidae</taxon>
        <taxon>Cimex</taxon>
    </lineage>
</organism>
<keyword evidence="2" id="KW-0399">Innate immunity</keyword>
<evidence type="ECO:0000313" key="8">
    <source>
        <dbReference type="Proteomes" id="UP000494040"/>
    </source>
</evidence>
<evidence type="ECO:0000256" key="2">
    <source>
        <dbReference type="ARBA" id="ARBA00022588"/>
    </source>
</evidence>
<keyword evidence="4" id="KW-0812">Transmembrane</keyword>
<dbReference type="RefSeq" id="XP_014247857.1">
    <property type="nucleotide sequence ID" value="XM_014392371.2"/>
</dbReference>
<reference evidence="7" key="1">
    <citation type="submission" date="2022-01" db="UniProtKB">
        <authorList>
            <consortium name="EnsemblMetazoa"/>
        </authorList>
    </citation>
    <scope>IDENTIFICATION</scope>
</reference>
<dbReference type="SMART" id="SM00644">
    <property type="entry name" value="Ami_2"/>
    <property type="match status" value="1"/>
</dbReference>
<dbReference type="Proteomes" id="UP000494040">
    <property type="component" value="Unassembled WGS sequence"/>
</dbReference>
<proteinExistence type="inferred from homology"/>
<evidence type="ECO:0000256" key="4">
    <source>
        <dbReference type="SAM" id="Phobius"/>
    </source>
</evidence>
<dbReference type="InterPro" id="IPR002502">
    <property type="entry name" value="Amidase_domain"/>
</dbReference>
<dbReference type="CDD" id="cd06583">
    <property type="entry name" value="PGRP"/>
    <property type="match status" value="1"/>
</dbReference>
<evidence type="ECO:0000259" key="6">
    <source>
        <dbReference type="SMART" id="SM00701"/>
    </source>
</evidence>
<dbReference type="GO" id="GO:0009253">
    <property type="term" value="P:peptidoglycan catabolic process"/>
    <property type="evidence" value="ECO:0007669"/>
    <property type="project" value="InterPro"/>
</dbReference>
<dbReference type="GO" id="GO:0008270">
    <property type="term" value="F:zinc ion binding"/>
    <property type="evidence" value="ECO:0007669"/>
    <property type="project" value="InterPro"/>
</dbReference>
<dbReference type="Pfam" id="PF01510">
    <property type="entry name" value="Amidase_2"/>
    <property type="match status" value="1"/>
</dbReference>
<dbReference type="InterPro" id="IPR036505">
    <property type="entry name" value="Amidase/PGRP_sf"/>
</dbReference>
<keyword evidence="4" id="KW-0472">Membrane</keyword>
<dbReference type="SUPFAM" id="SSF55846">
    <property type="entry name" value="N-acetylmuramoyl-L-alanine amidase-like"/>
    <property type="match status" value="1"/>
</dbReference>
<keyword evidence="4" id="KW-1133">Transmembrane helix</keyword>
<evidence type="ECO:0000313" key="7">
    <source>
        <dbReference type="EnsemblMetazoa" id="XP_014247857.1"/>
    </source>
</evidence>
<dbReference type="InterPro" id="IPR006619">
    <property type="entry name" value="PGRP_domain_met/bac"/>
</dbReference>
<dbReference type="Gene3D" id="3.40.80.10">
    <property type="entry name" value="Peptidoglycan recognition protein-like"/>
    <property type="match status" value="1"/>
</dbReference>
<comment type="similarity">
    <text evidence="1">Belongs to the N-acetylmuramoyl-L-alanine amidase 2 family.</text>
</comment>
<evidence type="ECO:0000259" key="5">
    <source>
        <dbReference type="SMART" id="SM00644"/>
    </source>
</evidence>
<dbReference type="EnsemblMetazoa" id="XM_014392371.2">
    <property type="protein sequence ID" value="XP_014247857.1"/>
    <property type="gene ID" value="LOC106665718"/>
</dbReference>
<dbReference type="SMART" id="SM00701">
    <property type="entry name" value="PGRP"/>
    <property type="match status" value="1"/>
</dbReference>
<evidence type="ECO:0000256" key="1">
    <source>
        <dbReference type="ARBA" id="ARBA00007553"/>
    </source>
</evidence>
<evidence type="ECO:0008006" key="9">
    <source>
        <dbReference type="Google" id="ProtNLM"/>
    </source>
</evidence>
<dbReference type="OrthoDB" id="6624324at2759"/>
<evidence type="ECO:0000256" key="3">
    <source>
        <dbReference type="ARBA" id="ARBA00022859"/>
    </source>
</evidence>
<dbReference type="GeneID" id="106665718"/>
<sequence>MSGENLQIVGHGKGNLAVEQLEDGDGAALEEVDDSPLPACIAVDGPAAKIQNAKFNKSVVQIGDVFVFNKFTSEDSEKDKQFVPDAINKLDRLNTELNNTVIINTKEPLKENEKLIKLLKYTILKYTIITVFTVAMITGLIFGAVIWYSHAYDNINTNDEHINSNATFRLVTRQQWGAIKANGPPQVLAINPPAMVIIGHTAGNPCTTFHSCSEEVRSIQADHLSRDFDDIGYNFLVGGDGNVYIGRGWGLEGAHTRFYNNRSIGIAFIGNFVNIKPPKKQVNAGRDLIEAGHAAGKIAQFYKVYGQKQLQHTLSPGEMLMEEIRKWPNWESFERNKNS</sequence>
<dbReference type="GO" id="GO:0008745">
    <property type="term" value="F:N-acetylmuramoyl-L-alanine amidase activity"/>
    <property type="evidence" value="ECO:0007669"/>
    <property type="project" value="InterPro"/>
</dbReference>
<accession>A0A8I6RKC7</accession>
<dbReference type="FunFam" id="3.40.80.10:FF:000001">
    <property type="entry name" value="Peptidoglycan recognition protein 1"/>
    <property type="match status" value="1"/>
</dbReference>
<dbReference type="PANTHER" id="PTHR11022:SF41">
    <property type="entry name" value="PEPTIDOGLYCAN-RECOGNITION PROTEIN LC-RELATED"/>
    <property type="match status" value="1"/>
</dbReference>
<feature type="domain" description="Peptidoglycan recognition protein family" evidence="6">
    <location>
        <begin position="168"/>
        <end position="311"/>
    </location>
</feature>
<dbReference type="GO" id="GO:0045087">
    <property type="term" value="P:innate immune response"/>
    <property type="evidence" value="ECO:0007669"/>
    <property type="project" value="UniProtKB-KW"/>
</dbReference>
<keyword evidence="8" id="KW-1185">Reference proteome</keyword>
<dbReference type="PANTHER" id="PTHR11022">
    <property type="entry name" value="PEPTIDOGLYCAN RECOGNITION PROTEIN"/>
    <property type="match status" value="1"/>
</dbReference>
<protein>
    <recommendedName>
        <fullName evidence="9">Peptidoglycan recognition protein</fullName>
    </recommendedName>
</protein>